<evidence type="ECO:0000259" key="1">
    <source>
        <dbReference type="Pfam" id="PF13470"/>
    </source>
</evidence>
<dbReference type="SUPFAM" id="SSF88723">
    <property type="entry name" value="PIN domain-like"/>
    <property type="match status" value="1"/>
</dbReference>
<proteinExistence type="predicted"/>
<organism evidence="2 3">
    <name type="scientific">Celeribacter arenosi</name>
    <dbReference type="NCBI Taxonomy" id="792649"/>
    <lineage>
        <taxon>Bacteria</taxon>
        <taxon>Pseudomonadati</taxon>
        <taxon>Pseudomonadota</taxon>
        <taxon>Alphaproteobacteria</taxon>
        <taxon>Rhodobacterales</taxon>
        <taxon>Roseobacteraceae</taxon>
        <taxon>Celeribacter</taxon>
    </lineage>
</organism>
<dbReference type="Pfam" id="PF13470">
    <property type="entry name" value="PIN_3"/>
    <property type="match status" value="1"/>
</dbReference>
<dbReference type="EMBL" id="BAABDF010000007">
    <property type="protein sequence ID" value="GAA3873627.1"/>
    <property type="molecule type" value="Genomic_DNA"/>
</dbReference>
<feature type="domain" description="PIN" evidence="1">
    <location>
        <begin position="3"/>
        <end position="108"/>
    </location>
</feature>
<evidence type="ECO:0000313" key="2">
    <source>
        <dbReference type="EMBL" id="GAA3873627.1"/>
    </source>
</evidence>
<name>A0ABP7KF49_9RHOB</name>
<comment type="caution">
    <text evidence="2">The sequence shown here is derived from an EMBL/GenBank/DDBJ whole genome shotgun (WGS) entry which is preliminary data.</text>
</comment>
<evidence type="ECO:0000313" key="3">
    <source>
        <dbReference type="Proteomes" id="UP001399917"/>
    </source>
</evidence>
<dbReference type="InterPro" id="IPR002716">
    <property type="entry name" value="PIN_dom"/>
</dbReference>
<dbReference type="InterPro" id="IPR029060">
    <property type="entry name" value="PIN-like_dom_sf"/>
</dbReference>
<sequence>MKALLDACVLYPTVMREILLSVAAKGLFTPLWSDRILEEWARAARKLGPQGEVQARGEIAMVRAGFPKASIGNWEGVAQRLYLSDENDIHVLAAAVVGDADVIITMNAKDFPRHVLAEEGLDRADPDSFLWRIWSDHPDVVAGAVEEVRAQAERLSGEPWEVRRLLKKARLPRLGKALAG</sequence>
<dbReference type="Proteomes" id="UP001399917">
    <property type="component" value="Unassembled WGS sequence"/>
</dbReference>
<protein>
    <submittedName>
        <fullName evidence="2">PIN domain-containing protein</fullName>
    </submittedName>
</protein>
<keyword evidence="3" id="KW-1185">Reference proteome</keyword>
<accession>A0ABP7KF49</accession>
<gene>
    <name evidence="2" type="ORF">GCM10022404_24320</name>
</gene>
<dbReference type="NCBIfam" id="NF046100">
    <property type="entry name" value="RSP_2648_fam_PIN"/>
    <property type="match status" value="1"/>
</dbReference>
<reference evidence="3" key="1">
    <citation type="journal article" date="2019" name="Int. J. Syst. Evol. Microbiol.">
        <title>The Global Catalogue of Microorganisms (GCM) 10K type strain sequencing project: providing services to taxonomists for standard genome sequencing and annotation.</title>
        <authorList>
            <consortium name="The Broad Institute Genomics Platform"/>
            <consortium name="The Broad Institute Genome Sequencing Center for Infectious Disease"/>
            <person name="Wu L."/>
            <person name="Ma J."/>
        </authorList>
    </citation>
    <scope>NUCLEOTIDE SEQUENCE [LARGE SCALE GENOMIC DNA]</scope>
    <source>
        <strain evidence="3">JCM 17190</strain>
    </source>
</reference>
<dbReference type="RefSeq" id="WP_344847472.1">
    <property type="nucleotide sequence ID" value="NZ_BAABDF010000007.1"/>
</dbReference>